<dbReference type="Proteomes" id="UP000256328">
    <property type="component" value="Unassembled WGS sequence"/>
</dbReference>
<evidence type="ECO:0000256" key="1">
    <source>
        <dbReference type="SAM" id="MobiDB-lite"/>
    </source>
</evidence>
<proteinExistence type="predicted"/>
<dbReference type="PANTHER" id="PTHR37948:SF1">
    <property type="entry name" value="BLL5189 PROTEIN"/>
    <property type="match status" value="1"/>
</dbReference>
<feature type="compositionally biased region" description="Low complexity" evidence="1">
    <location>
        <begin position="23"/>
        <end position="40"/>
    </location>
</feature>
<gene>
    <name evidence="2" type="ORF">BP5796_10303</name>
</gene>
<dbReference type="EMBL" id="PDLN01000015">
    <property type="protein sequence ID" value="RDW65611.1"/>
    <property type="molecule type" value="Genomic_DNA"/>
</dbReference>
<evidence type="ECO:0008006" key="4">
    <source>
        <dbReference type="Google" id="ProtNLM"/>
    </source>
</evidence>
<accession>A0A3D8QV94</accession>
<name>A0A3D8QV94_9HELO</name>
<dbReference type="OrthoDB" id="4850at2759"/>
<dbReference type="AlphaFoldDB" id="A0A3D8QV94"/>
<sequence>MSTFEERRKLNIKQNKLLLADLSQAAQPLQSSQTTPSSQPRPKKRKLNHTSVVVPTRRSARVANTEEKAVYKEDELIVKLQSVQVRSSVATKSESPAPPKHRNVDGIVAGWTAWTPVASTPTRDEFGTLHFGSHPEFLPNKSPEEIMREGCFGGSYFRPLRSKALGITISDDWEEIPAAWREGLDVATYLTSETYDPEVNKYGVKCGQSIEEWEAAGWIMHEYDVRGWFQWYIRFYLGRRCLDDERQISRWAKCVGPRGRWRRALLKKYVQMGIRTVGDEGDEEEEREVSPVVHQTCHHWAWEVRQDVLDEYWRGDG</sequence>
<dbReference type="PANTHER" id="PTHR37948">
    <property type="entry name" value="ZGC:113208"/>
    <property type="match status" value="1"/>
</dbReference>
<comment type="caution">
    <text evidence="2">The sequence shown here is derived from an EMBL/GenBank/DDBJ whole genome shotgun (WGS) entry which is preliminary data.</text>
</comment>
<protein>
    <recommendedName>
        <fullName evidence="4">Vegetatible incompatibility protein HET-E-1</fullName>
    </recommendedName>
</protein>
<feature type="region of interest" description="Disordered" evidence="1">
    <location>
        <begin position="23"/>
        <end position="48"/>
    </location>
</feature>
<organism evidence="2 3">
    <name type="scientific">Coleophoma crateriformis</name>
    <dbReference type="NCBI Taxonomy" id="565419"/>
    <lineage>
        <taxon>Eukaryota</taxon>
        <taxon>Fungi</taxon>
        <taxon>Dikarya</taxon>
        <taxon>Ascomycota</taxon>
        <taxon>Pezizomycotina</taxon>
        <taxon>Leotiomycetes</taxon>
        <taxon>Helotiales</taxon>
        <taxon>Dermateaceae</taxon>
        <taxon>Coleophoma</taxon>
    </lineage>
</organism>
<reference evidence="2 3" key="1">
    <citation type="journal article" date="2018" name="IMA Fungus">
        <title>IMA Genome-F 9: Draft genome sequence of Annulohypoxylon stygium, Aspergillus mulundensis, Berkeleyomyces basicola (syn. Thielaviopsis basicola), Ceratocystis smalleyi, two Cercospora beticola strains, Coleophoma cylindrospora, Fusarium fracticaudum, Phialophora cf. hyalina, and Morchella septimelata.</title>
        <authorList>
            <person name="Wingfield B.D."/>
            <person name="Bills G.F."/>
            <person name="Dong Y."/>
            <person name="Huang W."/>
            <person name="Nel W.J."/>
            <person name="Swalarsk-Parry B.S."/>
            <person name="Vaghefi N."/>
            <person name="Wilken P.M."/>
            <person name="An Z."/>
            <person name="de Beer Z.W."/>
            <person name="De Vos L."/>
            <person name="Chen L."/>
            <person name="Duong T.A."/>
            <person name="Gao Y."/>
            <person name="Hammerbacher A."/>
            <person name="Kikkert J.R."/>
            <person name="Li Y."/>
            <person name="Li H."/>
            <person name="Li K."/>
            <person name="Li Q."/>
            <person name="Liu X."/>
            <person name="Ma X."/>
            <person name="Naidoo K."/>
            <person name="Pethybridge S.J."/>
            <person name="Sun J."/>
            <person name="Steenkamp E.T."/>
            <person name="van der Nest M.A."/>
            <person name="van Wyk S."/>
            <person name="Wingfield M.J."/>
            <person name="Xiong C."/>
            <person name="Yue Q."/>
            <person name="Zhang X."/>
        </authorList>
    </citation>
    <scope>NUCLEOTIDE SEQUENCE [LARGE SCALE GENOMIC DNA]</scope>
    <source>
        <strain evidence="2 3">BP5796</strain>
    </source>
</reference>
<evidence type="ECO:0000313" key="3">
    <source>
        <dbReference type="Proteomes" id="UP000256328"/>
    </source>
</evidence>
<keyword evidence="3" id="KW-1185">Reference proteome</keyword>
<evidence type="ECO:0000313" key="2">
    <source>
        <dbReference type="EMBL" id="RDW65611.1"/>
    </source>
</evidence>